<name>X6LDT3_RETFI</name>
<gene>
    <name evidence="1" type="ORF">RFI_38187</name>
</gene>
<dbReference type="Gene3D" id="1.25.40.90">
    <property type="match status" value="1"/>
</dbReference>
<reference evidence="1 2" key="1">
    <citation type="journal article" date="2013" name="Curr. Biol.">
        <title>The Genome of the Foraminiferan Reticulomyxa filosa.</title>
        <authorList>
            <person name="Glockner G."/>
            <person name="Hulsmann N."/>
            <person name="Schleicher M."/>
            <person name="Noegel A.A."/>
            <person name="Eichinger L."/>
            <person name="Gallinger C."/>
            <person name="Pawlowski J."/>
            <person name="Sierra R."/>
            <person name="Euteneuer U."/>
            <person name="Pillet L."/>
            <person name="Moustafa A."/>
            <person name="Platzer M."/>
            <person name="Groth M."/>
            <person name="Szafranski K."/>
            <person name="Schliwa M."/>
        </authorList>
    </citation>
    <scope>NUCLEOTIDE SEQUENCE [LARGE SCALE GENOMIC DNA]</scope>
</reference>
<dbReference type="InterPro" id="IPR008942">
    <property type="entry name" value="ENTH_VHS"/>
</dbReference>
<protein>
    <submittedName>
        <fullName evidence="1">Uncharacterized protein</fullName>
    </submittedName>
</protein>
<dbReference type="Proteomes" id="UP000023152">
    <property type="component" value="Unassembled WGS sequence"/>
</dbReference>
<accession>X6LDT3</accession>
<evidence type="ECO:0000313" key="1">
    <source>
        <dbReference type="EMBL" id="ETN99291.1"/>
    </source>
</evidence>
<keyword evidence="2" id="KW-1185">Reference proteome</keyword>
<proteinExistence type="predicted"/>
<sequence>ERFDYALHNRSQFGGSSYSGCFKFLRALATSRETVINSTCKLKAQVNDMVALTSNKELDGFAKQKEKYSKQLASGGFDPRIFDALVNLLDYRLKDSVGKNHHHGVMALFLLEKFLERSTDRFIVAATNYFFPTVLELTTYKNSNERVQADIHELFTFSFISLHRMRERATKVHQLITTTDLLRKARIGLYVAFKELCDYQYQEEDHLESVKKSNMIDEKLASIDFANLDLELMDESDQQLLTDLLGLNYDYDNHGHIVFGESSQFDAKDPNAYRTKMNSGQVKIVPPFAHLHQQFQPPQSCLQWKFQDDDDDDDDELLEEKIPDEAAFARMTSSEYRGLNEEITNSRQRVLRYDTQLLKQIAFQRQKSQS</sequence>
<dbReference type="EMBL" id="ASPP01044376">
    <property type="protein sequence ID" value="ETN99291.1"/>
    <property type="molecule type" value="Genomic_DNA"/>
</dbReference>
<comment type="caution">
    <text evidence="1">The sequence shown here is derived from an EMBL/GenBank/DDBJ whole genome shotgun (WGS) entry which is preliminary data.</text>
</comment>
<organism evidence="1 2">
    <name type="scientific">Reticulomyxa filosa</name>
    <dbReference type="NCBI Taxonomy" id="46433"/>
    <lineage>
        <taxon>Eukaryota</taxon>
        <taxon>Sar</taxon>
        <taxon>Rhizaria</taxon>
        <taxon>Retaria</taxon>
        <taxon>Foraminifera</taxon>
        <taxon>Monothalamids</taxon>
        <taxon>Reticulomyxidae</taxon>
        <taxon>Reticulomyxa</taxon>
    </lineage>
</organism>
<feature type="non-terminal residue" evidence="1">
    <location>
        <position position="1"/>
    </location>
</feature>
<dbReference type="AlphaFoldDB" id="X6LDT3"/>
<evidence type="ECO:0000313" key="2">
    <source>
        <dbReference type="Proteomes" id="UP000023152"/>
    </source>
</evidence>